<name>A0A2I0UZJ6_9BACI</name>
<dbReference type="InterPro" id="IPR049945">
    <property type="entry name" value="AAA_22"/>
</dbReference>
<dbReference type="Gene3D" id="3.40.50.300">
    <property type="entry name" value="P-loop containing nucleotide triphosphate hydrolases"/>
    <property type="match status" value="1"/>
</dbReference>
<dbReference type="InterPro" id="IPR027417">
    <property type="entry name" value="P-loop_NTPase"/>
</dbReference>
<sequence>MVNLSNINVPLGKHPVDTGKYLIATNEIDKLCYIVGNWIDNRFPGAIIHGRPRLGKTRAIKYLIKVLPKELNQNIPMFHIKCKTYKNPSENNFFEDLLDGVGHAAPELGRPSEKRVRLKHFFINMAEKSKQNKIVIFIDDAQKLTAIQYDWLMDVYNELDEYGIVLTTILVGHDELIDRRKRFIKNKDFQIVGRFMSDSYQFNGVKDVEDFKILLEQYDTGTEFPVNSNLSYTQFYFRDHFENGFRLVNYAGEFHDVFLELQLDKGLQKNKEIPMQYVTLSIEYILKNYGFFGENVQLLNKNLFKKAIINSGYIQSELVLLDVE</sequence>
<feature type="domain" description="ORC1/DEAH AAA+ ATPase" evidence="1">
    <location>
        <begin position="47"/>
        <end position="178"/>
    </location>
</feature>
<dbReference type="EMBL" id="PDFK01000003">
    <property type="protein sequence ID" value="PKU51483.1"/>
    <property type="molecule type" value="Genomic_DNA"/>
</dbReference>
<gene>
    <name evidence="2" type="ORF">CRI88_12300</name>
</gene>
<protein>
    <submittedName>
        <fullName evidence="2">AAA family ATPase</fullName>
    </submittedName>
</protein>
<dbReference type="Pfam" id="PF13401">
    <property type="entry name" value="AAA_22"/>
    <property type="match status" value="1"/>
</dbReference>
<dbReference type="GO" id="GO:0016887">
    <property type="term" value="F:ATP hydrolysis activity"/>
    <property type="evidence" value="ECO:0007669"/>
    <property type="project" value="InterPro"/>
</dbReference>
<comment type="caution">
    <text evidence="2">The sequence shown here is derived from an EMBL/GenBank/DDBJ whole genome shotgun (WGS) entry which is preliminary data.</text>
</comment>
<accession>A0A2I0UZJ6</accession>
<dbReference type="RefSeq" id="WP_101966686.1">
    <property type="nucleotide sequence ID" value="NZ_PDFK01000003.1"/>
</dbReference>
<dbReference type="Proteomes" id="UP000234956">
    <property type="component" value="Unassembled WGS sequence"/>
</dbReference>
<dbReference type="AlphaFoldDB" id="A0A2I0UZJ6"/>
<organism evidence="2 3">
    <name type="scientific">Lysinibacillus fusiformis</name>
    <dbReference type="NCBI Taxonomy" id="28031"/>
    <lineage>
        <taxon>Bacteria</taxon>
        <taxon>Bacillati</taxon>
        <taxon>Bacillota</taxon>
        <taxon>Bacilli</taxon>
        <taxon>Bacillales</taxon>
        <taxon>Bacillaceae</taxon>
        <taxon>Lysinibacillus</taxon>
    </lineage>
</organism>
<reference evidence="2 3" key="1">
    <citation type="submission" date="2017-10" db="EMBL/GenBank/DDBJ databases">
        <title>Draft genome of Lysinibacillus fusiformis strain Juneja, a laboratory-derived pathogen of Drosophila melanogaster.</title>
        <authorList>
            <person name="Smith B.R."/>
            <person name="Unckless R.L."/>
        </authorList>
    </citation>
    <scope>NUCLEOTIDE SEQUENCE [LARGE SCALE GENOMIC DNA]</scope>
    <source>
        <strain evidence="2 3">Juneja</strain>
    </source>
</reference>
<proteinExistence type="predicted"/>
<evidence type="ECO:0000313" key="3">
    <source>
        <dbReference type="Proteomes" id="UP000234956"/>
    </source>
</evidence>
<dbReference type="SUPFAM" id="SSF52540">
    <property type="entry name" value="P-loop containing nucleoside triphosphate hydrolases"/>
    <property type="match status" value="1"/>
</dbReference>
<evidence type="ECO:0000259" key="1">
    <source>
        <dbReference type="Pfam" id="PF13401"/>
    </source>
</evidence>
<evidence type="ECO:0000313" key="2">
    <source>
        <dbReference type="EMBL" id="PKU51483.1"/>
    </source>
</evidence>